<organism evidence="2 3">
    <name type="scientific">Escallonia herrerae</name>
    <dbReference type="NCBI Taxonomy" id="1293975"/>
    <lineage>
        <taxon>Eukaryota</taxon>
        <taxon>Viridiplantae</taxon>
        <taxon>Streptophyta</taxon>
        <taxon>Embryophyta</taxon>
        <taxon>Tracheophyta</taxon>
        <taxon>Spermatophyta</taxon>
        <taxon>Magnoliopsida</taxon>
        <taxon>eudicotyledons</taxon>
        <taxon>Gunneridae</taxon>
        <taxon>Pentapetalae</taxon>
        <taxon>asterids</taxon>
        <taxon>campanulids</taxon>
        <taxon>Escalloniales</taxon>
        <taxon>Escalloniaceae</taxon>
        <taxon>Escallonia</taxon>
    </lineage>
</organism>
<dbReference type="AlphaFoldDB" id="A0AA88WVL2"/>
<dbReference type="Pfam" id="PF00298">
    <property type="entry name" value="Ribosomal_L11"/>
    <property type="match status" value="1"/>
</dbReference>
<dbReference type="InterPro" id="IPR036769">
    <property type="entry name" value="Ribosomal_uL11_C_sf"/>
</dbReference>
<dbReference type="Gene3D" id="1.10.10.250">
    <property type="entry name" value="Ribosomal protein L11, C-terminal domain"/>
    <property type="match status" value="1"/>
</dbReference>
<dbReference type="SUPFAM" id="SSF46906">
    <property type="entry name" value="Ribosomal protein L11, C-terminal domain"/>
    <property type="match status" value="1"/>
</dbReference>
<evidence type="ECO:0000313" key="2">
    <source>
        <dbReference type="EMBL" id="KAK3034923.1"/>
    </source>
</evidence>
<dbReference type="EMBL" id="JAVXUP010000187">
    <property type="protein sequence ID" value="KAK3034923.1"/>
    <property type="molecule type" value="Genomic_DNA"/>
</dbReference>
<dbReference type="GO" id="GO:0005840">
    <property type="term" value="C:ribosome"/>
    <property type="evidence" value="ECO:0007669"/>
    <property type="project" value="InterPro"/>
</dbReference>
<proteinExistence type="predicted"/>
<dbReference type="Proteomes" id="UP001188597">
    <property type="component" value="Unassembled WGS sequence"/>
</dbReference>
<keyword evidence="3" id="KW-1185">Reference proteome</keyword>
<evidence type="ECO:0000313" key="3">
    <source>
        <dbReference type="Proteomes" id="UP001188597"/>
    </source>
</evidence>
<dbReference type="GO" id="GO:0006412">
    <property type="term" value="P:translation"/>
    <property type="evidence" value="ECO:0007669"/>
    <property type="project" value="InterPro"/>
</dbReference>
<protein>
    <recommendedName>
        <fullName evidence="1">Large ribosomal subunit protein uL11 C-terminal domain-containing protein</fullName>
    </recommendedName>
</protein>
<dbReference type="GO" id="GO:0003735">
    <property type="term" value="F:structural constituent of ribosome"/>
    <property type="evidence" value="ECO:0007669"/>
    <property type="project" value="InterPro"/>
</dbReference>
<comment type="caution">
    <text evidence="2">The sequence shown here is derived from an EMBL/GenBank/DDBJ whole genome shotgun (WGS) entry which is preliminary data.</text>
</comment>
<accession>A0AA88WVL2</accession>
<feature type="domain" description="Large ribosomal subunit protein uL11 C-terminal" evidence="1">
    <location>
        <begin position="21"/>
        <end position="80"/>
    </location>
</feature>
<reference evidence="2" key="1">
    <citation type="submission" date="2022-12" db="EMBL/GenBank/DDBJ databases">
        <title>Draft genome assemblies for two species of Escallonia (Escalloniales).</title>
        <authorList>
            <person name="Chanderbali A."/>
            <person name="Dervinis C."/>
            <person name="Anghel I."/>
            <person name="Soltis D."/>
            <person name="Soltis P."/>
            <person name="Zapata F."/>
        </authorList>
    </citation>
    <scope>NUCLEOTIDE SEQUENCE</scope>
    <source>
        <strain evidence="2">UCBG64.0493</strain>
        <tissue evidence="2">Leaf</tissue>
    </source>
</reference>
<name>A0AA88WVL2_9ASTE</name>
<dbReference type="InterPro" id="IPR020783">
    <property type="entry name" value="Ribosomal_uL11_C"/>
</dbReference>
<gene>
    <name evidence="2" type="ORF">RJ639_032323</name>
</gene>
<evidence type="ECO:0000259" key="1">
    <source>
        <dbReference type="Pfam" id="PF00298"/>
    </source>
</evidence>
<sequence length="81" mass="9194">MRLASQYRLKAEVAVVPLITTLVKPLEEPKRENKMIKNINQDACMPLDEVIEIVKILWLMSMVKDLSGIVKEILGTCVSVR</sequence>